<dbReference type="EMBL" id="ADGP01000009">
    <property type="protein sequence ID" value="EFD94512.1"/>
    <property type="molecule type" value="Genomic_DNA"/>
</dbReference>
<gene>
    <name evidence="1" type="ORF">HMPREF0889_0573</name>
</gene>
<dbReference type="Proteomes" id="UP000003242">
    <property type="component" value="Unassembled WGS sequence"/>
</dbReference>
<comment type="caution">
    <text evidence="1">The sequence shown here is derived from an EMBL/GenBank/DDBJ whole genome shotgun (WGS) entry which is preliminary data.</text>
</comment>
<organism evidence="1 2">
    <name type="scientific">Megasphaera lornae</name>
    <dbReference type="NCBI Taxonomy" id="1000568"/>
    <lineage>
        <taxon>Bacteria</taxon>
        <taxon>Bacillati</taxon>
        <taxon>Bacillota</taxon>
        <taxon>Negativicutes</taxon>
        <taxon>Veillonellales</taxon>
        <taxon>Veillonellaceae</taxon>
        <taxon>Megasphaera</taxon>
    </lineage>
</organism>
<protein>
    <submittedName>
        <fullName evidence="1">Uncharacterized protein</fullName>
    </submittedName>
</protein>
<accession>D3LTH3</accession>
<evidence type="ECO:0000313" key="2">
    <source>
        <dbReference type="Proteomes" id="UP000003242"/>
    </source>
</evidence>
<name>D3LTH3_9FIRM</name>
<dbReference type="STRING" id="699218.HMPREF0889_0573"/>
<evidence type="ECO:0000313" key="1">
    <source>
        <dbReference type="EMBL" id="EFD94512.1"/>
    </source>
</evidence>
<proteinExistence type="predicted"/>
<dbReference type="AlphaFoldDB" id="D3LTH3"/>
<reference evidence="2" key="1">
    <citation type="submission" date="2009-12" db="EMBL/GenBank/DDBJ databases">
        <title>Sequence of Clostridiales genomosp. BVAB3 str. UPII9-5.</title>
        <authorList>
            <person name="Madupu R."/>
            <person name="Durkin A.S."/>
            <person name="Torralba M."/>
            <person name="Methe B."/>
            <person name="Sutton G.G."/>
            <person name="Strausberg R.L."/>
            <person name="Nelson K.E."/>
        </authorList>
    </citation>
    <scope>NUCLEOTIDE SEQUENCE [LARGE SCALE GENOMIC DNA]</scope>
    <source>
        <strain evidence="2">28L</strain>
    </source>
</reference>
<dbReference type="RefSeq" id="WP_009369533.1">
    <property type="nucleotide sequence ID" value="NZ_ADGP01000009.1"/>
</dbReference>
<sequence length="48" mass="5198">MCRASGTGREVPACTEPGGEAARRAVRSCIGAEKRYYSAYLDRFPTSV</sequence>